<evidence type="ECO:0000313" key="1">
    <source>
        <dbReference type="EMBL" id="MBJ7596541.1"/>
    </source>
</evidence>
<proteinExistence type="predicted"/>
<evidence type="ECO:0008006" key="3">
    <source>
        <dbReference type="Google" id="ProtNLM"/>
    </source>
</evidence>
<evidence type="ECO:0000313" key="2">
    <source>
        <dbReference type="Proteomes" id="UP000612893"/>
    </source>
</evidence>
<sequence length="62" mass="7338">MRRQGFFAISMWEDVKQELGILDREDLHAHRLGLPDGSVRMRLDGRMVVLDRDEEKTRKGDR</sequence>
<accession>A0A934N5E9</accession>
<dbReference type="RefSeq" id="WP_338198371.1">
    <property type="nucleotide sequence ID" value="NZ_JAEKNR010000005.1"/>
</dbReference>
<keyword evidence="2" id="KW-1185">Reference proteome</keyword>
<protein>
    <recommendedName>
        <fullName evidence="3">DUF421 domain-containing protein</fullName>
    </recommendedName>
</protein>
<dbReference type="Proteomes" id="UP000612893">
    <property type="component" value="Unassembled WGS sequence"/>
</dbReference>
<dbReference type="EMBL" id="JAEKNR010000005">
    <property type="protein sequence ID" value="MBJ7596541.1"/>
    <property type="molecule type" value="Genomic_DNA"/>
</dbReference>
<dbReference type="AlphaFoldDB" id="A0A934N5E9"/>
<gene>
    <name evidence="1" type="ORF">JF922_00410</name>
</gene>
<comment type="caution">
    <text evidence="1">The sequence shown here is derived from an EMBL/GenBank/DDBJ whole genome shotgun (WGS) entry which is preliminary data.</text>
</comment>
<name>A0A934N5E9_9BACT</name>
<reference evidence="1" key="1">
    <citation type="submission" date="2020-10" db="EMBL/GenBank/DDBJ databases">
        <title>Ca. Dormibacterota MAGs.</title>
        <authorList>
            <person name="Montgomery K."/>
        </authorList>
    </citation>
    <scope>NUCLEOTIDE SEQUENCE [LARGE SCALE GENOMIC DNA]</scope>
    <source>
        <strain evidence="1">SC8812_S17_10</strain>
    </source>
</reference>
<organism evidence="1 2">
    <name type="scientific">Candidatus Nephthysia bennettiae</name>
    <dbReference type="NCBI Taxonomy" id="3127016"/>
    <lineage>
        <taxon>Bacteria</taxon>
        <taxon>Bacillati</taxon>
        <taxon>Candidatus Dormiibacterota</taxon>
        <taxon>Candidatus Dormibacteria</taxon>
        <taxon>Candidatus Dormibacterales</taxon>
        <taxon>Candidatus Dormibacteraceae</taxon>
        <taxon>Candidatus Nephthysia</taxon>
    </lineage>
</organism>